<dbReference type="OrthoDB" id="9812389at2"/>
<comment type="similarity">
    <text evidence="3">Belongs to the KhpA RNA-binding protein family.</text>
</comment>
<keyword evidence="3" id="KW-0133">Cell shape</keyword>
<dbReference type="GO" id="GO:0005737">
    <property type="term" value="C:cytoplasm"/>
    <property type="evidence" value="ECO:0007669"/>
    <property type="project" value="UniProtKB-SubCell"/>
</dbReference>
<accession>A0A378M953</accession>
<evidence type="ECO:0000313" key="4">
    <source>
        <dbReference type="EMBL" id="STY42898.1"/>
    </source>
</evidence>
<protein>
    <recommendedName>
        <fullName evidence="3">RNA-binding protein KhpA</fullName>
    </recommendedName>
    <alternativeName>
        <fullName evidence="3">KH-domain protein A</fullName>
    </alternativeName>
</protein>
<evidence type="ECO:0000256" key="1">
    <source>
        <dbReference type="ARBA" id="ARBA00022490"/>
    </source>
</evidence>
<comment type="subcellular location">
    <subcellularLocation>
        <location evidence="3">Cytoplasm</location>
    </subcellularLocation>
</comment>
<keyword evidence="3" id="KW-0143">Chaperone</keyword>
<dbReference type="InterPro" id="IPR020627">
    <property type="entry name" value="KhpA"/>
</dbReference>
<dbReference type="PANTHER" id="PTHR34654">
    <property type="entry name" value="UPF0109 PROTEIN SCO5592"/>
    <property type="match status" value="1"/>
</dbReference>
<organism evidence="4 5">
    <name type="scientific">Listeria grayi</name>
    <name type="common">Listeria murrayi</name>
    <dbReference type="NCBI Taxonomy" id="1641"/>
    <lineage>
        <taxon>Bacteria</taxon>
        <taxon>Bacillati</taxon>
        <taxon>Bacillota</taxon>
        <taxon>Bacilli</taxon>
        <taxon>Bacillales</taxon>
        <taxon>Listeriaceae</taxon>
        <taxon>Listeria</taxon>
    </lineage>
</organism>
<name>A0A378M953_LISGR</name>
<keyword evidence="2 3" id="KW-0694">RNA-binding</keyword>
<dbReference type="GO" id="GO:0071555">
    <property type="term" value="P:cell wall organization"/>
    <property type="evidence" value="ECO:0007669"/>
    <property type="project" value="UniProtKB-KW"/>
</dbReference>
<keyword evidence="3" id="KW-0961">Cell wall biogenesis/degradation</keyword>
<dbReference type="EMBL" id="UGPG01000001">
    <property type="protein sequence ID" value="STY42898.1"/>
    <property type="molecule type" value="Genomic_DNA"/>
</dbReference>
<evidence type="ECO:0000256" key="3">
    <source>
        <dbReference type="HAMAP-Rule" id="MF_00088"/>
    </source>
</evidence>
<dbReference type="Proteomes" id="UP000254879">
    <property type="component" value="Unassembled WGS sequence"/>
</dbReference>
<comment type="function">
    <text evidence="3">A probable RNA chaperone. Forms a complex with KhpB which binds to cellular RNA and controls its expression. Plays a role in peptidoglycan (PG) homeostasis and cell length regulation.</text>
</comment>
<dbReference type="GO" id="GO:0003723">
    <property type="term" value="F:RNA binding"/>
    <property type="evidence" value="ECO:0007669"/>
    <property type="project" value="UniProtKB-UniRule"/>
</dbReference>
<evidence type="ECO:0000256" key="2">
    <source>
        <dbReference type="ARBA" id="ARBA00022884"/>
    </source>
</evidence>
<evidence type="ECO:0000313" key="5">
    <source>
        <dbReference type="Proteomes" id="UP000254879"/>
    </source>
</evidence>
<dbReference type="Gene3D" id="3.30.300.20">
    <property type="match status" value="1"/>
</dbReference>
<dbReference type="Pfam" id="PF13083">
    <property type="entry name" value="KH_KhpA-B"/>
    <property type="match status" value="1"/>
</dbReference>
<reference evidence="4 5" key="1">
    <citation type="submission" date="2018-06" db="EMBL/GenBank/DDBJ databases">
        <authorList>
            <consortium name="Pathogen Informatics"/>
            <person name="Doyle S."/>
        </authorList>
    </citation>
    <scope>NUCLEOTIDE SEQUENCE [LARGE SCALE GENOMIC DNA]</scope>
    <source>
        <strain evidence="5">NCTC 10815</strain>
    </source>
</reference>
<dbReference type="AlphaFoldDB" id="A0A378M953"/>
<comment type="subunit">
    <text evidence="3">Forms a complex with KhpB.</text>
</comment>
<dbReference type="RefSeq" id="WP_003758662.1">
    <property type="nucleotide sequence ID" value="NZ_CABKNG010000002.1"/>
</dbReference>
<dbReference type="SUPFAM" id="SSF54814">
    <property type="entry name" value="Prokaryotic type KH domain (KH-domain type II)"/>
    <property type="match status" value="1"/>
</dbReference>
<dbReference type="PANTHER" id="PTHR34654:SF1">
    <property type="entry name" value="RNA-BINDING PROTEIN KHPA"/>
    <property type="match status" value="1"/>
</dbReference>
<sequence>MEELILAIVKPLVDHPEDVLISVSETGKTTSYKLSVNKEDMGRVIGKQGRIAKAMRTVVYAAGSKYNKKLHLEITD</sequence>
<dbReference type="GO" id="GO:0008360">
    <property type="term" value="P:regulation of cell shape"/>
    <property type="evidence" value="ECO:0007669"/>
    <property type="project" value="UniProtKB-KW"/>
</dbReference>
<keyword evidence="1 3" id="KW-0963">Cytoplasm</keyword>
<dbReference type="InterPro" id="IPR015946">
    <property type="entry name" value="KH_dom-like_a/b"/>
</dbReference>
<proteinExistence type="inferred from homology"/>
<dbReference type="HAMAP" id="MF_00088">
    <property type="entry name" value="KhpA"/>
    <property type="match status" value="1"/>
</dbReference>
<dbReference type="CDD" id="cd22533">
    <property type="entry name" value="KH-II_YlqC-like"/>
    <property type="match status" value="1"/>
</dbReference>
<gene>
    <name evidence="3" type="primary">khpA</name>
    <name evidence="4" type="ORF">NCTC10815_00146</name>
</gene>
<dbReference type="InterPro" id="IPR009019">
    <property type="entry name" value="KH_sf_prok-type"/>
</dbReference>
<dbReference type="GO" id="GO:0009252">
    <property type="term" value="P:peptidoglycan biosynthetic process"/>
    <property type="evidence" value="ECO:0007669"/>
    <property type="project" value="UniProtKB-UniRule"/>
</dbReference>